<dbReference type="InterPro" id="IPR025987">
    <property type="entry name" value="GW_dom"/>
</dbReference>
<name>A0A6C9W4M4_LISMN</name>
<dbReference type="PROSITE" id="PS51780">
    <property type="entry name" value="GW"/>
    <property type="match status" value="3"/>
</dbReference>
<dbReference type="SUPFAM" id="SSF82057">
    <property type="entry name" value="Prokaryotic SH3-related domain"/>
    <property type="match status" value="4"/>
</dbReference>
<feature type="domain" description="GW" evidence="7">
    <location>
        <begin position="130"/>
        <end position="204"/>
    </location>
</feature>
<dbReference type="EMBL" id="WQLE01000096">
    <property type="protein sequence ID" value="MVN68863.1"/>
    <property type="molecule type" value="Genomic_DNA"/>
</dbReference>
<comment type="caution">
    <text evidence="8">The sequence shown here is derived from an EMBL/GenBank/DDBJ whole genome shotgun (WGS) entry which is preliminary data.</text>
</comment>
<feature type="non-terminal residue" evidence="8">
    <location>
        <position position="320"/>
    </location>
</feature>
<feature type="domain" description="GW" evidence="7">
    <location>
        <begin position="209"/>
        <end position="287"/>
    </location>
</feature>
<evidence type="ECO:0000259" key="7">
    <source>
        <dbReference type="PROSITE" id="PS51780"/>
    </source>
</evidence>
<dbReference type="GO" id="GO:0016787">
    <property type="term" value="F:hydrolase activity"/>
    <property type="evidence" value="ECO:0007669"/>
    <property type="project" value="UniProtKB-KW"/>
</dbReference>
<evidence type="ECO:0000256" key="3">
    <source>
        <dbReference type="ARBA" id="ARBA00022729"/>
    </source>
</evidence>
<dbReference type="PANTHER" id="PTHR33308:SF10">
    <property type="entry name" value="EXO-GLUCOSAMINIDASE LYTG"/>
    <property type="match status" value="1"/>
</dbReference>
<evidence type="ECO:0000256" key="1">
    <source>
        <dbReference type="ARBA" id="ARBA00004236"/>
    </source>
</evidence>
<dbReference type="GO" id="GO:0005886">
    <property type="term" value="C:plasma membrane"/>
    <property type="evidence" value="ECO:0007669"/>
    <property type="project" value="UniProtKB-SubCell"/>
</dbReference>
<dbReference type="Gene3D" id="2.30.30.170">
    <property type="match status" value="4"/>
</dbReference>
<evidence type="ECO:0000256" key="6">
    <source>
        <dbReference type="ARBA" id="ARBA00023136"/>
    </source>
</evidence>
<dbReference type="InterPro" id="IPR038200">
    <property type="entry name" value="GW_dom_sf"/>
</dbReference>
<keyword evidence="2" id="KW-1003">Cell membrane</keyword>
<keyword evidence="4" id="KW-0677">Repeat</keyword>
<proteinExistence type="predicted"/>
<dbReference type="InterPro" id="IPR051056">
    <property type="entry name" value="Glycosyl_Hydrolase_73"/>
</dbReference>
<protein>
    <submittedName>
        <fullName evidence="8">GW domain-containing glycosaminoglycan-binding protein</fullName>
    </submittedName>
</protein>
<keyword evidence="6" id="KW-0472">Membrane</keyword>
<comment type="subcellular location">
    <subcellularLocation>
        <location evidence="1">Cell membrane</location>
    </subcellularLocation>
</comment>
<feature type="non-terminal residue" evidence="8">
    <location>
        <position position="1"/>
    </location>
</feature>
<accession>A0A6C9W4M4</accession>
<evidence type="ECO:0000256" key="5">
    <source>
        <dbReference type="ARBA" id="ARBA00022801"/>
    </source>
</evidence>
<evidence type="ECO:0000256" key="4">
    <source>
        <dbReference type="ARBA" id="ARBA00022737"/>
    </source>
</evidence>
<evidence type="ECO:0000313" key="8">
    <source>
        <dbReference type="EMBL" id="MVN68863.1"/>
    </source>
</evidence>
<gene>
    <name evidence="8" type="ORF">GO698_15390</name>
</gene>
<evidence type="ECO:0000256" key="2">
    <source>
        <dbReference type="ARBA" id="ARBA00022475"/>
    </source>
</evidence>
<keyword evidence="5" id="KW-0378">Hydrolase</keyword>
<feature type="domain" description="GW" evidence="7">
    <location>
        <begin position="48"/>
        <end position="127"/>
    </location>
</feature>
<dbReference type="FunFam" id="2.30.30.170:FF:000001">
    <property type="entry name" value="Internalin B"/>
    <property type="match status" value="2"/>
</dbReference>
<dbReference type="AlphaFoldDB" id="A0A6C9W4M4"/>
<organism evidence="8">
    <name type="scientific">Listeria monocytogenes</name>
    <dbReference type="NCBI Taxonomy" id="1639"/>
    <lineage>
        <taxon>Bacteria</taxon>
        <taxon>Bacillati</taxon>
        <taxon>Bacillota</taxon>
        <taxon>Bacilli</taxon>
        <taxon>Bacillales</taxon>
        <taxon>Listeriaceae</taxon>
        <taxon>Listeria</taxon>
    </lineage>
</organism>
<dbReference type="PANTHER" id="PTHR33308">
    <property type="entry name" value="PEPTIDOGLYCAN HYDROLASE FLGJ"/>
    <property type="match status" value="1"/>
</dbReference>
<sequence length="320" mass="35759">GPLSKFNGQALTLQREATIEGQLWYRVKDLGWVKAANLTTTKYDLIEYDKAITAYSRVKTASGNYVWSKPNKTEGAKQGSALSTYSGKNMRIIREAKTSSGTIWYQFSIDGKTIGWVDTKALTTFYTPSMEKNLTATRYVAPGQETQHYYGLPVADSAIDRGPLSKFAGQTLTVQREATIEGQLWYRVKDLGWTKASTLTATQYDKLEYDKAITAYSRVKTATGNSVWTKPYRTSGYKLVNPLSSYAGKNLRIIREAKTSSGIWYQFSVGGKTIGWVDSKALNTFYTPSMEKTITGTRYVLPSKQTVHYYGLPVEDSAID</sequence>
<reference evidence="8" key="1">
    <citation type="submission" date="2019-12" db="EMBL/GenBank/DDBJ databases">
        <title>Genomic and phenotypic diversity of Listeria monocytogenes causing pregnancy-associated listeriosis from Zhejiang Province, China, 2016-2018.</title>
        <authorList>
            <person name="Zheng B."/>
        </authorList>
    </citation>
    <scope>NUCLEOTIDE SEQUENCE</scope>
    <source>
        <strain evidence="8">Lmo5965</strain>
    </source>
</reference>
<keyword evidence="3" id="KW-0732">Signal</keyword>
<dbReference type="Pfam" id="PF13457">
    <property type="entry name" value="GW"/>
    <property type="match status" value="4"/>
</dbReference>
<dbReference type="NCBIfam" id="NF033202">
    <property type="entry name" value="GW_glycos_SH3"/>
    <property type="match status" value="3"/>
</dbReference>